<sequence>MGASLSSPLKTRQSNGFCQQLFNVPEPLPVYNTGNLSNRKHQSVFAAGWNWSKKATQQLQSQSTKKAREVMSKSVSSFLLHNKSRDENNTDIPLSRLSVILDKNQNYKMYDPSDAVSTINRTNSFDCDKTTVIANYYCIQEEKLKNFKYNKQVHYQIVLTFMYYI</sequence>
<dbReference type="WBParaSite" id="EVEC_0000992201-mRNA-1">
    <property type="protein sequence ID" value="EVEC_0000992201-mRNA-1"/>
    <property type="gene ID" value="EVEC_0000992201"/>
</dbReference>
<gene>
    <name evidence="1" type="ORF">EVEC_LOCUS9296</name>
</gene>
<accession>A0A0N4VGK0</accession>
<organism evidence="3">
    <name type="scientific">Enterobius vermicularis</name>
    <name type="common">Human pinworm</name>
    <dbReference type="NCBI Taxonomy" id="51028"/>
    <lineage>
        <taxon>Eukaryota</taxon>
        <taxon>Metazoa</taxon>
        <taxon>Ecdysozoa</taxon>
        <taxon>Nematoda</taxon>
        <taxon>Chromadorea</taxon>
        <taxon>Rhabditida</taxon>
        <taxon>Spirurina</taxon>
        <taxon>Oxyuridomorpha</taxon>
        <taxon>Oxyuroidea</taxon>
        <taxon>Oxyuridae</taxon>
        <taxon>Enterobius</taxon>
    </lineage>
</organism>
<evidence type="ECO:0000313" key="1">
    <source>
        <dbReference type="EMBL" id="VDD94545.1"/>
    </source>
</evidence>
<dbReference type="EMBL" id="UXUI01009950">
    <property type="protein sequence ID" value="VDD94545.1"/>
    <property type="molecule type" value="Genomic_DNA"/>
</dbReference>
<evidence type="ECO:0000313" key="3">
    <source>
        <dbReference type="WBParaSite" id="EVEC_0000992201-mRNA-1"/>
    </source>
</evidence>
<dbReference type="OrthoDB" id="7676799at2759"/>
<dbReference type="AlphaFoldDB" id="A0A0N4VGK0"/>
<reference evidence="3" key="1">
    <citation type="submission" date="2017-02" db="UniProtKB">
        <authorList>
            <consortium name="WormBaseParasite"/>
        </authorList>
    </citation>
    <scope>IDENTIFICATION</scope>
</reference>
<keyword evidence="2" id="KW-1185">Reference proteome</keyword>
<name>A0A0N4VGK0_ENTVE</name>
<protein>
    <submittedName>
        <fullName evidence="3">RBPJ-interacting and tubulin-associated protein</fullName>
    </submittedName>
</protein>
<dbReference type="STRING" id="51028.A0A0N4VGK0"/>
<evidence type="ECO:0000313" key="2">
    <source>
        <dbReference type="Proteomes" id="UP000274131"/>
    </source>
</evidence>
<dbReference type="Proteomes" id="UP000274131">
    <property type="component" value="Unassembled WGS sequence"/>
</dbReference>
<reference evidence="1 2" key="2">
    <citation type="submission" date="2018-10" db="EMBL/GenBank/DDBJ databases">
        <authorList>
            <consortium name="Pathogen Informatics"/>
        </authorList>
    </citation>
    <scope>NUCLEOTIDE SEQUENCE [LARGE SCALE GENOMIC DNA]</scope>
</reference>
<proteinExistence type="predicted"/>